<dbReference type="InterPro" id="IPR042099">
    <property type="entry name" value="ANL_N_sf"/>
</dbReference>
<dbReference type="Pfam" id="PF00501">
    <property type="entry name" value="AMP-binding"/>
    <property type="match status" value="1"/>
</dbReference>
<dbReference type="InterPro" id="IPR036291">
    <property type="entry name" value="NAD(P)-bd_dom_sf"/>
</dbReference>
<dbReference type="Pfam" id="PF23562">
    <property type="entry name" value="AMP-binding_C_3"/>
    <property type="match status" value="1"/>
</dbReference>
<keyword evidence="5" id="KW-1185">Reference proteome</keyword>
<dbReference type="Gene3D" id="1.10.1200.10">
    <property type="entry name" value="ACP-like"/>
    <property type="match status" value="1"/>
</dbReference>
<dbReference type="Gene3D" id="3.40.50.720">
    <property type="entry name" value="NAD(P)-binding Rossmann-like Domain"/>
    <property type="match status" value="1"/>
</dbReference>
<reference evidence="4" key="1">
    <citation type="journal article" date="2020" name="Stud. Mycol.">
        <title>101 Dothideomycetes genomes: a test case for predicting lifestyles and emergence of pathogens.</title>
        <authorList>
            <person name="Haridas S."/>
            <person name="Albert R."/>
            <person name="Binder M."/>
            <person name="Bloem J."/>
            <person name="Labutti K."/>
            <person name="Salamov A."/>
            <person name="Andreopoulos B."/>
            <person name="Baker S."/>
            <person name="Barry K."/>
            <person name="Bills G."/>
            <person name="Bluhm B."/>
            <person name="Cannon C."/>
            <person name="Castanera R."/>
            <person name="Culley D."/>
            <person name="Daum C."/>
            <person name="Ezra D."/>
            <person name="Gonzalez J."/>
            <person name="Henrissat B."/>
            <person name="Kuo A."/>
            <person name="Liang C."/>
            <person name="Lipzen A."/>
            <person name="Lutzoni F."/>
            <person name="Magnuson J."/>
            <person name="Mondo S."/>
            <person name="Nolan M."/>
            <person name="Ohm R."/>
            <person name="Pangilinan J."/>
            <person name="Park H.-J."/>
            <person name="Ramirez L."/>
            <person name="Alfaro M."/>
            <person name="Sun H."/>
            <person name="Tritt A."/>
            <person name="Yoshinaga Y."/>
            <person name="Zwiers L.-H."/>
            <person name="Turgeon B."/>
            <person name="Goodwin S."/>
            <person name="Spatafora J."/>
            <person name="Crous P."/>
            <person name="Grigoriev I."/>
        </authorList>
    </citation>
    <scope>NUCLEOTIDE SEQUENCE</scope>
    <source>
        <strain evidence="4">SCOH1-5</strain>
    </source>
</reference>
<keyword evidence="1" id="KW-0596">Phosphopantetheine</keyword>
<protein>
    <recommendedName>
        <fullName evidence="3">Carrier domain-containing protein</fullName>
    </recommendedName>
</protein>
<dbReference type="InterPro" id="IPR036736">
    <property type="entry name" value="ACP-like_sf"/>
</dbReference>
<gene>
    <name evidence="4" type="ORF">CERZMDRAFT_103567</name>
</gene>
<dbReference type="InterPro" id="IPR051414">
    <property type="entry name" value="Adenylate-forming_Reductase"/>
</dbReference>
<keyword evidence="2" id="KW-0597">Phosphoprotein</keyword>
<evidence type="ECO:0000259" key="3">
    <source>
        <dbReference type="PROSITE" id="PS50075"/>
    </source>
</evidence>
<feature type="domain" description="Carrier" evidence="3">
    <location>
        <begin position="561"/>
        <end position="641"/>
    </location>
</feature>
<dbReference type="Proteomes" id="UP000799539">
    <property type="component" value="Unassembled WGS sequence"/>
</dbReference>
<evidence type="ECO:0000256" key="1">
    <source>
        <dbReference type="ARBA" id="ARBA00022450"/>
    </source>
</evidence>
<dbReference type="PANTHER" id="PTHR43439:SF2">
    <property type="entry name" value="ENZYME, PUTATIVE (JCVI)-RELATED"/>
    <property type="match status" value="1"/>
</dbReference>
<dbReference type="Gene3D" id="3.40.50.12780">
    <property type="entry name" value="N-terminal domain of ligase-like"/>
    <property type="match status" value="1"/>
</dbReference>
<dbReference type="PROSITE" id="PS00012">
    <property type="entry name" value="PHOSPHOPANTETHEINE"/>
    <property type="match status" value="1"/>
</dbReference>
<evidence type="ECO:0000313" key="5">
    <source>
        <dbReference type="Proteomes" id="UP000799539"/>
    </source>
</evidence>
<dbReference type="SUPFAM" id="SSF56801">
    <property type="entry name" value="Acetyl-CoA synthetase-like"/>
    <property type="match status" value="1"/>
</dbReference>
<dbReference type="AlphaFoldDB" id="A0A6A6EZA9"/>
<name>A0A6A6EZA9_9PEZI</name>
<dbReference type="EMBL" id="ML992728">
    <property type="protein sequence ID" value="KAF2206269.1"/>
    <property type="molecule type" value="Genomic_DNA"/>
</dbReference>
<dbReference type="OrthoDB" id="429813at2759"/>
<evidence type="ECO:0000256" key="2">
    <source>
        <dbReference type="ARBA" id="ARBA00022553"/>
    </source>
</evidence>
<dbReference type="InterPro" id="IPR006162">
    <property type="entry name" value="Ppantetheine_attach_site"/>
</dbReference>
<dbReference type="Pfam" id="PF00550">
    <property type="entry name" value="PP-binding"/>
    <property type="match status" value="1"/>
</dbReference>
<sequence>MKMTSAMIDSVHNGSNDYEAGRRLLPHFIDDLAVQDPDRIVARLPKGLRVQDGFQSVTTAQFANAINKAASWFVDVFGKAPESNKMLTYSYVGPHDFRYPILTIGAIKAGYLLFLPSLRNSQAAYESLMDQYECDTLLLPAEPIWRARLRKVIAAKSLRVIEVPELNELLHAEGVQPVEWPMTLEQGRFMPLVALHTSGTTGIPKKVVMTHATFTSIDAQKRLTKPLWHEIYSGGKALMLYPFFHAGGFIAMLTPLAFGCPIILHPPGPPPNAQTIAEIIETEHPTITNITPSPIVDMMNDPQLAPVLDKLTHILSGSGPMPSTVGARVAKQTQFHMLYGSTEIGMPPADLSDPEDWDYMRFQEHSGVEMRPYAEDLVELFIVRRPELDAYQPVFTMFPHLQEYQSRDLFSKHPTQEGLYRFAGRSDDIVAYSTGEKFNPSTVESSLLGHLELKGAIVVGDGRFQSALLVEPSSSSVSEEDIIDSIWPLVETLNKDCPGYAKIMRNMIIVAKPDRPLPRSGKGVVQRRAALSLYAADINAVYNAVDQDQADSSDAPGVASDNDGDLESALLAIARSTDSFGDVSLDSDLFELGLDSLGVLALVRAAKKLSARHKLERVLTATDVYQLRNLRNLAEKLRGKEKDQRPATEKMQELYEQLIADMAMTARPAASMPLQKVMLLTRSTGSLGSYLLNKLLQNPNISRVVCLGRSADAETRQHRSMAEKGLITDFGVGKVQFLHAQLSKPYLGLPLEVYRELLENVTHVVHNAWQVNFLASWEEMTPQVHSVRGLTDFSTQSRHGARIFFVSTIGAVGALRTIKGVEVPEQIVEDWSAGGNMGYGQSKLVAERLLVAAAKEAMVPSIICRVGQVAGPTISKDWVPVDVMARSMVELCLHTSPSKDGPAVYHTVNAHKADWADLVPFLEKRLELRTVSLQEWVRLLLASDVSDATHNPAARLGDFFQNIANQNADESALSVLSSVSARKISPTLASLKAIDVELMDLWLRQWGLVT</sequence>
<dbReference type="PANTHER" id="PTHR43439">
    <property type="entry name" value="PHENYLACETATE-COENZYME A LIGASE"/>
    <property type="match status" value="1"/>
</dbReference>
<dbReference type="InterPro" id="IPR013120">
    <property type="entry name" value="FAR_NAD-bd"/>
</dbReference>
<dbReference type="Pfam" id="PF07993">
    <property type="entry name" value="NAD_binding_4"/>
    <property type="match status" value="1"/>
</dbReference>
<dbReference type="PROSITE" id="PS50075">
    <property type="entry name" value="CARRIER"/>
    <property type="match status" value="1"/>
</dbReference>
<evidence type="ECO:0000313" key="4">
    <source>
        <dbReference type="EMBL" id="KAF2206269.1"/>
    </source>
</evidence>
<proteinExistence type="predicted"/>
<dbReference type="InterPro" id="IPR000873">
    <property type="entry name" value="AMP-dep_synth/lig_dom"/>
</dbReference>
<dbReference type="InterPro" id="IPR009081">
    <property type="entry name" value="PP-bd_ACP"/>
</dbReference>
<organism evidence="4 5">
    <name type="scientific">Cercospora zeae-maydis SCOH1-5</name>
    <dbReference type="NCBI Taxonomy" id="717836"/>
    <lineage>
        <taxon>Eukaryota</taxon>
        <taxon>Fungi</taxon>
        <taxon>Dikarya</taxon>
        <taxon>Ascomycota</taxon>
        <taxon>Pezizomycotina</taxon>
        <taxon>Dothideomycetes</taxon>
        <taxon>Dothideomycetidae</taxon>
        <taxon>Mycosphaerellales</taxon>
        <taxon>Mycosphaerellaceae</taxon>
        <taxon>Cercospora</taxon>
    </lineage>
</organism>
<accession>A0A6A6EZA9</accession>
<dbReference type="SUPFAM" id="SSF47336">
    <property type="entry name" value="ACP-like"/>
    <property type="match status" value="1"/>
</dbReference>
<dbReference type="SUPFAM" id="SSF51735">
    <property type="entry name" value="NAD(P)-binding Rossmann-fold domains"/>
    <property type="match status" value="1"/>
</dbReference>